<protein>
    <submittedName>
        <fullName evidence="4">Transglycosylase SLT domain-containing protein</fullName>
    </submittedName>
</protein>
<evidence type="ECO:0000259" key="3">
    <source>
        <dbReference type="Pfam" id="PF01464"/>
    </source>
</evidence>
<name>A0AAE3DPZ0_9FIRM</name>
<dbReference type="Proteomes" id="UP001197875">
    <property type="component" value="Unassembled WGS sequence"/>
</dbReference>
<evidence type="ECO:0000256" key="2">
    <source>
        <dbReference type="SAM" id="Phobius"/>
    </source>
</evidence>
<keyword evidence="2" id="KW-0472">Membrane</keyword>
<reference evidence="4 5" key="1">
    <citation type="submission" date="2021-10" db="EMBL/GenBank/DDBJ databases">
        <title>Anaerobic single-cell dispensing facilitates the cultivation of human gut bacteria.</title>
        <authorList>
            <person name="Afrizal A."/>
        </authorList>
    </citation>
    <scope>NUCLEOTIDE SEQUENCE [LARGE SCALE GENOMIC DNA]</scope>
    <source>
        <strain evidence="4 5">CLA-AA-H277</strain>
    </source>
</reference>
<dbReference type="Gene3D" id="1.10.530.10">
    <property type="match status" value="1"/>
</dbReference>
<dbReference type="RefSeq" id="WP_227613944.1">
    <property type="nucleotide sequence ID" value="NZ_JAJEPR010000001.1"/>
</dbReference>
<organism evidence="4 5">
    <name type="scientific">Fusicatenibacter faecihominis</name>
    <dbReference type="NCBI Taxonomy" id="2881276"/>
    <lineage>
        <taxon>Bacteria</taxon>
        <taxon>Bacillati</taxon>
        <taxon>Bacillota</taxon>
        <taxon>Clostridia</taxon>
        <taxon>Lachnospirales</taxon>
        <taxon>Lachnospiraceae</taxon>
        <taxon>Fusicatenibacter</taxon>
    </lineage>
</organism>
<sequence length="265" mass="30914">MKIVCAAWDFIARNPAMLAMPLIIFLLVLTIQMHEFEKQVQAWDQEIRQQQEQIEELYDRQDPVEQTDMTDVYGCKSLYGTYDFPWNTMSQDWGSDQVTGFYYHEISEECKAAGGELPTIIQVYTYIVCEQNGVDYEMVFALIEQESRCRWDAEGDNGTSIGLMQVSEKWHMQRMEELGAYDLKNPYQNVLVGVNYLSEIQNDLRGTVSDEDLPYYTLAVYNYGKRGAKANLWDQGVVKYTYNTKIMDRAQQLKKEKKKAEEGRR</sequence>
<evidence type="ECO:0000313" key="4">
    <source>
        <dbReference type="EMBL" id="MCC2188319.1"/>
    </source>
</evidence>
<accession>A0AAE3DPZ0</accession>
<dbReference type="InterPro" id="IPR008258">
    <property type="entry name" value="Transglycosylase_SLT_dom_1"/>
</dbReference>
<feature type="domain" description="Transglycosylase SLT" evidence="3">
    <location>
        <begin position="130"/>
        <end position="227"/>
    </location>
</feature>
<keyword evidence="2" id="KW-0812">Transmembrane</keyword>
<proteinExistence type="predicted"/>
<comment type="caution">
    <text evidence="4">The sequence shown here is derived from an EMBL/GenBank/DDBJ whole genome shotgun (WGS) entry which is preliminary data.</text>
</comment>
<keyword evidence="2" id="KW-1133">Transmembrane helix</keyword>
<dbReference type="EMBL" id="JAJEPR010000001">
    <property type="protein sequence ID" value="MCC2188319.1"/>
    <property type="molecule type" value="Genomic_DNA"/>
</dbReference>
<evidence type="ECO:0000313" key="5">
    <source>
        <dbReference type="Proteomes" id="UP001197875"/>
    </source>
</evidence>
<dbReference type="InterPro" id="IPR023346">
    <property type="entry name" value="Lysozyme-like_dom_sf"/>
</dbReference>
<feature type="coiled-coil region" evidence="1">
    <location>
        <begin position="33"/>
        <end position="60"/>
    </location>
</feature>
<dbReference type="SUPFAM" id="SSF53955">
    <property type="entry name" value="Lysozyme-like"/>
    <property type="match status" value="1"/>
</dbReference>
<dbReference type="Pfam" id="PF01464">
    <property type="entry name" value="SLT"/>
    <property type="match status" value="1"/>
</dbReference>
<keyword evidence="5" id="KW-1185">Reference proteome</keyword>
<feature type="transmembrane region" description="Helical" evidence="2">
    <location>
        <begin position="12"/>
        <end position="31"/>
    </location>
</feature>
<evidence type="ECO:0000256" key="1">
    <source>
        <dbReference type="SAM" id="Coils"/>
    </source>
</evidence>
<dbReference type="AlphaFoldDB" id="A0AAE3DPZ0"/>
<keyword evidence="1" id="KW-0175">Coiled coil</keyword>
<gene>
    <name evidence="4" type="ORF">LKD71_00545</name>
</gene>